<dbReference type="EMBL" id="CP097463">
    <property type="protein sequence ID" value="WAX55132.1"/>
    <property type="molecule type" value="Genomic_DNA"/>
</dbReference>
<proteinExistence type="predicted"/>
<gene>
    <name evidence="1" type="ORF">M6B22_11225</name>
</gene>
<dbReference type="Gene3D" id="3.40.50.620">
    <property type="entry name" value="HUPs"/>
    <property type="match status" value="1"/>
</dbReference>
<keyword evidence="2" id="KW-1185">Reference proteome</keyword>
<accession>A0ABY7JUV4</accession>
<reference evidence="1" key="1">
    <citation type="submission" date="2022-05" db="EMBL/GenBank/DDBJ databases">
        <title>Jatrophihabitans sp. SB3-54 whole genome sequence.</title>
        <authorList>
            <person name="Suh M.K."/>
            <person name="Eom M.K."/>
            <person name="Kim J.S."/>
            <person name="Kim H.S."/>
            <person name="Do H.E."/>
            <person name="Shin Y.K."/>
            <person name="Lee J.-S."/>
        </authorList>
    </citation>
    <scope>NUCLEOTIDE SEQUENCE</scope>
    <source>
        <strain evidence="1">SB3-54</strain>
    </source>
</reference>
<name>A0ABY7JUV4_9ACTN</name>
<dbReference type="Pfam" id="PF06508">
    <property type="entry name" value="QueC"/>
    <property type="match status" value="1"/>
</dbReference>
<dbReference type="InterPro" id="IPR014729">
    <property type="entry name" value="Rossmann-like_a/b/a_fold"/>
</dbReference>
<dbReference type="SUPFAM" id="SSF52402">
    <property type="entry name" value="Adenine nucleotide alpha hydrolases-like"/>
    <property type="match status" value="1"/>
</dbReference>
<dbReference type="RefSeq" id="WP_269441634.1">
    <property type="nucleotide sequence ID" value="NZ_CP097463.1"/>
</dbReference>
<sequence length="402" mass="43527">MSSARIELAGEGDSRRDAGAALHEWPLAAGHTDTIRAGIDWHATQFGLPAREAKDLLRVVAAAYIADRTARQPAKALTRPLTLTVHVDQPDSWTDTALEQAVDLLHWLTGDDWALRCVPSKARQPELSLNLKVAAADDICLVSGGLDSLCGALIRLREPGTPFFLGHADTSTLIRRAQEHLQMHLAAQTPPRTYTQYPLRHRGDVGNRTPKTRSLLFMTMAVVAASGMGARRVLVPENGFTSINPPLEPSRAGVMTTRSTHPWTFHALAELLATLGLTGITVENPHHDLTKGQLLKRAMPAATAADQALAAATVSCAKPNPGRPPGGNPNTQCGVCIACLVRRAAFIAAGMPDLTDYAVQTWAKANTVQLSLHRCSLVACLVRDGRSRRRIADCRIWCRWVC</sequence>
<dbReference type="InterPro" id="IPR018317">
    <property type="entry name" value="QueC"/>
</dbReference>
<dbReference type="Proteomes" id="UP001164693">
    <property type="component" value="Chromosome"/>
</dbReference>
<organism evidence="1 2">
    <name type="scientific">Jatrophihabitans cynanchi</name>
    <dbReference type="NCBI Taxonomy" id="2944128"/>
    <lineage>
        <taxon>Bacteria</taxon>
        <taxon>Bacillati</taxon>
        <taxon>Actinomycetota</taxon>
        <taxon>Actinomycetes</taxon>
        <taxon>Jatrophihabitantales</taxon>
        <taxon>Jatrophihabitantaceae</taxon>
        <taxon>Jatrophihabitans</taxon>
    </lineage>
</organism>
<dbReference type="EC" id="6.3.4.20" evidence="1"/>
<keyword evidence="1" id="KW-0436">Ligase</keyword>
<evidence type="ECO:0000313" key="1">
    <source>
        <dbReference type="EMBL" id="WAX55132.1"/>
    </source>
</evidence>
<evidence type="ECO:0000313" key="2">
    <source>
        <dbReference type="Proteomes" id="UP001164693"/>
    </source>
</evidence>
<protein>
    <submittedName>
        <fullName evidence="1">7-cyano-7-deazaguanine synthase</fullName>
        <ecNumber evidence="1">6.3.4.20</ecNumber>
    </submittedName>
</protein>
<dbReference type="GO" id="GO:0016874">
    <property type="term" value="F:ligase activity"/>
    <property type="evidence" value="ECO:0007669"/>
    <property type="project" value="UniProtKB-KW"/>
</dbReference>